<evidence type="ECO:0000259" key="2">
    <source>
        <dbReference type="Pfam" id="PF02470"/>
    </source>
</evidence>
<dbReference type="AlphaFoldDB" id="A0A2N7W7L6"/>
<evidence type="ECO:0000313" key="3">
    <source>
        <dbReference type="EMBL" id="PMS25393.1"/>
    </source>
</evidence>
<evidence type="ECO:0000313" key="4">
    <source>
        <dbReference type="Proteomes" id="UP000235347"/>
    </source>
</evidence>
<dbReference type="Proteomes" id="UP000235347">
    <property type="component" value="Unassembled WGS sequence"/>
</dbReference>
<proteinExistence type="predicted"/>
<keyword evidence="1" id="KW-0812">Transmembrane</keyword>
<protein>
    <submittedName>
        <fullName evidence="3">MCE family protein</fullName>
    </submittedName>
</protein>
<comment type="caution">
    <text evidence="3">The sequence shown here is derived from an EMBL/GenBank/DDBJ whole genome shotgun (WGS) entry which is preliminary data.</text>
</comment>
<dbReference type="RefSeq" id="WP_102609783.1">
    <property type="nucleotide sequence ID" value="NZ_CADIKD010000010.1"/>
</dbReference>
<dbReference type="PANTHER" id="PTHR36698:SF2">
    <property type="entry name" value="MCE_MLAD DOMAIN-CONTAINING PROTEIN"/>
    <property type="match status" value="1"/>
</dbReference>
<keyword evidence="4" id="KW-1185">Reference proteome</keyword>
<dbReference type="PANTHER" id="PTHR36698">
    <property type="entry name" value="BLL5892 PROTEIN"/>
    <property type="match status" value="1"/>
</dbReference>
<keyword evidence="1" id="KW-1133">Transmembrane helix</keyword>
<keyword evidence="1" id="KW-0472">Membrane</keyword>
<accession>A0A2N7W7L6</accession>
<feature type="domain" description="Mce/MlaD" evidence="2">
    <location>
        <begin position="44"/>
        <end position="112"/>
    </location>
</feature>
<dbReference type="EMBL" id="PNYB01000007">
    <property type="protein sequence ID" value="PMS25393.1"/>
    <property type="molecule type" value="Genomic_DNA"/>
</dbReference>
<reference evidence="3 4" key="1">
    <citation type="submission" date="2018-01" db="EMBL/GenBank/DDBJ databases">
        <title>Whole genome analyses suggest that Burkholderia sensu lato contains two further novel genera in the rhizoxinica-symbiotica group Mycetohabitans gen. nov., and Trinickia gen. nov.: implications for the evolution of diazotrophy and nodulation in the Burkholderiaceae.</title>
        <authorList>
            <person name="Estrada-de los Santos P."/>
            <person name="Palmer M."/>
            <person name="Chavez-Ramirez B."/>
            <person name="Beukes C."/>
            <person name="Steenkamp E.T."/>
            <person name="Hirsch A.M."/>
            <person name="Manyaka P."/>
            <person name="Maluk M."/>
            <person name="Lafos M."/>
            <person name="Crook M."/>
            <person name="Gross E."/>
            <person name="Simon M.F."/>
            <person name="Bueno dos Reis Junior F."/>
            <person name="Poole P.S."/>
            <person name="Venter S.N."/>
            <person name="James E.K."/>
        </authorList>
    </citation>
    <scope>NUCLEOTIDE SEQUENCE [LARGE SCALE GENOMIC DNA]</scope>
    <source>
        <strain evidence="3 4">GP25-8</strain>
    </source>
</reference>
<gene>
    <name evidence="3" type="ORF">C0Z19_10670</name>
</gene>
<evidence type="ECO:0000256" key="1">
    <source>
        <dbReference type="SAM" id="Phobius"/>
    </source>
</evidence>
<sequence length="323" mass="33861">MENKSHAFWAGLFTIGLGAAIALAVFWFNFDRTVRIPYDLISHTNVTGLSTDADVRYRGLAVGKVQSIRFDHAHPGTIVIRILVDKNAPITRSTFASLGLQGVTGIAFVQLDDTGTDLTPVPTSNKQVAQLPMRPGLFDQLQQRGDALLSELQNVAARADALLSDQSRLQLMATAASLQHAADAVTTLAQSAAPAAAQLPAAMNELTRTLASTNALVATLSSSNGPLVANLNKIGVAADRAGGALATMDASVQEMTARIDYETLPRVNALATDMSGAARSFDRAANTFSTSPGSVLFGVARARPGPGEPGFAWPTGAAADEHR</sequence>
<organism evidence="3 4">
    <name type="scientific">Trinickia soli</name>
    <dbReference type="NCBI Taxonomy" id="380675"/>
    <lineage>
        <taxon>Bacteria</taxon>
        <taxon>Pseudomonadati</taxon>
        <taxon>Pseudomonadota</taxon>
        <taxon>Betaproteobacteria</taxon>
        <taxon>Burkholderiales</taxon>
        <taxon>Burkholderiaceae</taxon>
        <taxon>Trinickia</taxon>
    </lineage>
</organism>
<dbReference type="Pfam" id="PF02470">
    <property type="entry name" value="MlaD"/>
    <property type="match status" value="1"/>
</dbReference>
<name>A0A2N7W7L6_9BURK</name>
<dbReference type="InterPro" id="IPR003399">
    <property type="entry name" value="Mce/MlaD"/>
</dbReference>
<feature type="transmembrane region" description="Helical" evidence="1">
    <location>
        <begin position="6"/>
        <end position="28"/>
    </location>
</feature>